<name>A0A6C2YKL0_9BACT</name>
<proteinExistence type="predicted"/>
<dbReference type="InParanoid" id="A0A6C2YKL0"/>
<dbReference type="EMBL" id="LR586016">
    <property type="protein sequence ID" value="VIP01769.1"/>
    <property type="molecule type" value="Genomic_DNA"/>
</dbReference>
<keyword evidence="2" id="KW-1185">Reference proteome</keyword>
<accession>A0A6C2YKL0</accession>
<reference evidence="1" key="1">
    <citation type="submission" date="2019-04" db="EMBL/GenBank/DDBJ databases">
        <authorList>
            <consortium name="Science for Life Laboratories"/>
        </authorList>
    </citation>
    <scope>NUCLEOTIDE SEQUENCE</scope>
    <source>
        <strain evidence="1">MBLW1</strain>
    </source>
</reference>
<dbReference type="KEGG" id="tim:GMBLW1_21910"/>
<organism evidence="1">
    <name type="scientific">Tuwongella immobilis</name>
    <dbReference type="NCBI Taxonomy" id="692036"/>
    <lineage>
        <taxon>Bacteria</taxon>
        <taxon>Pseudomonadati</taxon>
        <taxon>Planctomycetota</taxon>
        <taxon>Planctomycetia</taxon>
        <taxon>Gemmatales</taxon>
        <taxon>Gemmataceae</taxon>
        <taxon>Tuwongella</taxon>
    </lineage>
</organism>
<dbReference type="AlphaFoldDB" id="A0A6C2YKL0"/>
<gene>
    <name evidence="1" type="ORF">GMBLW1_21910</name>
</gene>
<protein>
    <submittedName>
        <fullName evidence="1">Uncharacterized protein</fullName>
    </submittedName>
</protein>
<dbReference type="Proteomes" id="UP000464378">
    <property type="component" value="Chromosome"/>
</dbReference>
<dbReference type="EMBL" id="LR593887">
    <property type="protein sequence ID" value="VTR99394.1"/>
    <property type="molecule type" value="Genomic_DNA"/>
</dbReference>
<evidence type="ECO:0000313" key="1">
    <source>
        <dbReference type="EMBL" id="VIP01769.1"/>
    </source>
</evidence>
<evidence type="ECO:0000313" key="2">
    <source>
        <dbReference type="Proteomes" id="UP000464378"/>
    </source>
</evidence>
<sequence>MELNDYSARFLAVLLGAFPEFGERVVAGPEAGCFTAECVAPSGSTIWVTTEEFGRVTVGCGAGHAHFGGWAESVDADDFEAAVAQVRRLLGRA</sequence>